<dbReference type="InterPro" id="IPR002829">
    <property type="entry name" value="DUF116"/>
</dbReference>
<dbReference type="Proteomes" id="UP000249782">
    <property type="component" value="Unassembled WGS sequence"/>
</dbReference>
<sequence length="229" mass="26074">MMMVDFYQLFGQVILLVLMGILLLLLLSLFLGRILLKSDRLIFPRLLLVTVDLFYGPFKRFASILGVDESIVDQIGVEVRNKINEEKFNSIKAEDKLLILPHCLRHPKCEAPLEPSGLQCKNCKKCIISILKNKAEEIGYRVFIIPGSTFLKKIVKENKFKSVLGVACYQDLNIAMMKLSKFAPQGVPLLKDGCYKTKVDISMVLEKMGIKKPKRIRLECGADHRWTSK</sequence>
<dbReference type="PANTHER" id="PTHR43801:SF1">
    <property type="entry name" value="POLYPRENYL SYNTHETASE"/>
    <property type="match status" value="1"/>
</dbReference>
<dbReference type="OrthoDB" id="120943at2157"/>
<name>A0A328PGQ9_9EURY</name>
<comment type="caution">
    <text evidence="2">The sequence shown here is derived from an EMBL/GenBank/DDBJ whole genome shotgun (WGS) entry which is preliminary data.</text>
</comment>
<keyword evidence="1" id="KW-0472">Membrane</keyword>
<evidence type="ECO:0000313" key="2">
    <source>
        <dbReference type="EMBL" id="RAO78826.1"/>
    </source>
</evidence>
<dbReference type="Pfam" id="PF01976">
    <property type="entry name" value="DUF116"/>
    <property type="match status" value="1"/>
</dbReference>
<dbReference type="EMBL" id="QLOE01000007">
    <property type="protein sequence ID" value="RAO78826.1"/>
    <property type="molecule type" value="Genomic_DNA"/>
</dbReference>
<dbReference type="AlphaFoldDB" id="A0A328PGQ9"/>
<feature type="transmembrane region" description="Helical" evidence="1">
    <location>
        <begin position="12"/>
        <end position="36"/>
    </location>
</feature>
<keyword evidence="3" id="KW-1185">Reference proteome</keyword>
<keyword evidence="1" id="KW-0812">Transmembrane</keyword>
<dbReference type="PANTHER" id="PTHR43801">
    <property type="entry name" value="NUCLEOTIDE-BINDING PROTEIN-RELATED"/>
    <property type="match status" value="1"/>
</dbReference>
<protein>
    <recommendedName>
        <fullName evidence="4">DUF116 domain-containing protein</fullName>
    </recommendedName>
</protein>
<gene>
    <name evidence="2" type="ORF">DPC56_06095</name>
</gene>
<dbReference type="RefSeq" id="WP_112094191.1">
    <property type="nucleotide sequence ID" value="NZ_QLOE01000007.1"/>
</dbReference>
<accession>A0A328PGQ9</accession>
<keyword evidence="1" id="KW-1133">Transmembrane helix</keyword>
<dbReference type="PIRSF" id="PIRSF006594">
    <property type="entry name" value="UCP006594"/>
    <property type="match status" value="1"/>
</dbReference>
<reference evidence="2 3" key="1">
    <citation type="submission" date="2018-06" db="EMBL/GenBank/DDBJ databases">
        <title>Draft genome sequence of hyperthermophilic methanogen Methanothermobacter tenebrarum sp. MCM-B 1447.</title>
        <authorList>
            <person name="Pore S.D."/>
            <person name="Dagar S."/>
            <person name="Dhakephalkar P.K."/>
        </authorList>
    </citation>
    <scope>NUCLEOTIDE SEQUENCE [LARGE SCALE GENOMIC DNA]</scope>
    <source>
        <strain evidence="2 3">MCM B 1447</strain>
    </source>
</reference>
<evidence type="ECO:0000256" key="1">
    <source>
        <dbReference type="SAM" id="Phobius"/>
    </source>
</evidence>
<evidence type="ECO:0000313" key="3">
    <source>
        <dbReference type="Proteomes" id="UP000249782"/>
    </source>
</evidence>
<organism evidence="2 3">
    <name type="scientific">Methanothermobacter tenebrarum</name>
    <dbReference type="NCBI Taxonomy" id="680118"/>
    <lineage>
        <taxon>Archaea</taxon>
        <taxon>Methanobacteriati</taxon>
        <taxon>Methanobacteriota</taxon>
        <taxon>Methanomada group</taxon>
        <taxon>Methanobacteria</taxon>
        <taxon>Methanobacteriales</taxon>
        <taxon>Methanobacteriaceae</taxon>
        <taxon>Methanothermobacter</taxon>
    </lineage>
</organism>
<evidence type="ECO:0008006" key="4">
    <source>
        <dbReference type="Google" id="ProtNLM"/>
    </source>
</evidence>
<proteinExistence type="predicted"/>